<accession>A0A6I0K7I0</accession>
<dbReference type="Proteomes" id="UP000433928">
    <property type="component" value="Unassembled WGS sequence"/>
</dbReference>
<evidence type="ECO:0000313" key="2">
    <source>
        <dbReference type="EMBL" id="KAB4155495.1"/>
    </source>
</evidence>
<gene>
    <name evidence="2" type="ORF">GAQ59_24760</name>
</gene>
<evidence type="ECO:0000259" key="1">
    <source>
        <dbReference type="Pfam" id="PF17162"/>
    </source>
</evidence>
<reference evidence="2 3" key="1">
    <citation type="journal article" date="2019" name="Nat. Med.">
        <title>A library of human gut bacterial isolates paired with longitudinal multiomics data enables mechanistic microbiome research.</title>
        <authorList>
            <person name="Poyet M."/>
            <person name="Groussin M."/>
            <person name="Gibbons S.M."/>
            <person name="Avila-Pacheco J."/>
            <person name="Jiang X."/>
            <person name="Kearney S.M."/>
            <person name="Perrotta A.R."/>
            <person name="Berdy B."/>
            <person name="Zhao S."/>
            <person name="Lieberman T.D."/>
            <person name="Swanson P.K."/>
            <person name="Smith M."/>
            <person name="Roesemann S."/>
            <person name="Alexander J.E."/>
            <person name="Rich S.A."/>
            <person name="Livny J."/>
            <person name="Vlamakis H."/>
            <person name="Clish C."/>
            <person name="Bullock K."/>
            <person name="Deik A."/>
            <person name="Scott J."/>
            <person name="Pierce K.A."/>
            <person name="Xavier R.J."/>
            <person name="Alm E.J."/>
        </authorList>
    </citation>
    <scope>NUCLEOTIDE SEQUENCE [LARGE SCALE GENOMIC DNA]</scope>
    <source>
        <strain evidence="2 3">BIOML-A27</strain>
    </source>
</reference>
<organism evidence="2 3">
    <name type="scientific">Bacteroides uniformis</name>
    <dbReference type="NCBI Taxonomy" id="820"/>
    <lineage>
        <taxon>Bacteria</taxon>
        <taxon>Pseudomonadati</taxon>
        <taxon>Bacteroidota</taxon>
        <taxon>Bacteroidia</taxon>
        <taxon>Bacteroidales</taxon>
        <taxon>Bacteroidaceae</taxon>
        <taxon>Bacteroides</taxon>
    </lineage>
</organism>
<dbReference type="AlphaFoldDB" id="A0A6I0K7I0"/>
<evidence type="ECO:0000313" key="3">
    <source>
        <dbReference type="Proteomes" id="UP000433928"/>
    </source>
</evidence>
<dbReference type="RefSeq" id="WP_151856631.1">
    <property type="nucleotide sequence ID" value="NZ_WCUG01000320.1"/>
</dbReference>
<comment type="caution">
    <text evidence="2">The sequence shown here is derived from an EMBL/GenBank/DDBJ whole genome shotgun (WGS) entry which is preliminary data.</text>
</comment>
<name>A0A6I0K7I0_BACUN</name>
<dbReference type="Pfam" id="PF17162">
    <property type="entry name" value="DUF5118"/>
    <property type="match status" value="1"/>
</dbReference>
<proteinExistence type="predicted"/>
<feature type="non-terminal residue" evidence="2">
    <location>
        <position position="88"/>
    </location>
</feature>
<dbReference type="EMBL" id="WCUG01000320">
    <property type="protein sequence ID" value="KAB4155495.1"/>
    <property type="molecule type" value="Genomic_DNA"/>
</dbReference>
<feature type="domain" description="DUF5118" evidence="1">
    <location>
        <begin position="53"/>
        <end position="88"/>
    </location>
</feature>
<protein>
    <submittedName>
        <fullName evidence="2">DUF5118 domain-containing protein</fullName>
    </submittedName>
</protein>
<dbReference type="InterPro" id="IPR033428">
    <property type="entry name" value="DUF5118"/>
</dbReference>
<sequence>MKLKTILLTTVATGAFMCEPVIVHAVNSTPDSMGWFRKKKKSEPNDSVKSKNEYEKLTGDGSIIRRGMFNVYQKKNDYYFEVPTNLLG</sequence>